<gene>
    <name evidence="1" type="ORF">XENOCAPTIV_023583</name>
</gene>
<reference evidence="1 2" key="1">
    <citation type="submission" date="2021-06" db="EMBL/GenBank/DDBJ databases">
        <authorList>
            <person name="Palmer J.M."/>
        </authorList>
    </citation>
    <scope>NUCLEOTIDE SEQUENCE [LARGE SCALE GENOMIC DNA]</scope>
    <source>
        <strain evidence="1 2">XC_2019</strain>
        <tissue evidence="1">Muscle</tissue>
    </source>
</reference>
<evidence type="ECO:0000313" key="2">
    <source>
        <dbReference type="Proteomes" id="UP001434883"/>
    </source>
</evidence>
<protein>
    <submittedName>
        <fullName evidence="1">Uncharacterized protein</fullName>
    </submittedName>
</protein>
<sequence length="100" mass="11033">MLCFSSDLRSGFCVAFDLYFMMSGCLYLDNMSNISVTKAEEKTLKKSLRVQILFHGTSLTLHLLACKNLQLGKNDLKSPKGISKDTAIRSAPLIVFALGI</sequence>
<comment type="caution">
    <text evidence="1">The sequence shown here is derived from an EMBL/GenBank/DDBJ whole genome shotgun (WGS) entry which is preliminary data.</text>
</comment>
<accession>A0ABV0S3F5</accession>
<keyword evidence="2" id="KW-1185">Reference proteome</keyword>
<dbReference type="Proteomes" id="UP001434883">
    <property type="component" value="Unassembled WGS sequence"/>
</dbReference>
<dbReference type="EMBL" id="JAHRIN010067757">
    <property type="protein sequence ID" value="MEQ2214906.1"/>
    <property type="molecule type" value="Genomic_DNA"/>
</dbReference>
<proteinExistence type="predicted"/>
<name>A0ABV0S3F5_9TELE</name>
<evidence type="ECO:0000313" key="1">
    <source>
        <dbReference type="EMBL" id="MEQ2214906.1"/>
    </source>
</evidence>
<organism evidence="1 2">
    <name type="scientific">Xenoophorus captivus</name>
    <dbReference type="NCBI Taxonomy" id="1517983"/>
    <lineage>
        <taxon>Eukaryota</taxon>
        <taxon>Metazoa</taxon>
        <taxon>Chordata</taxon>
        <taxon>Craniata</taxon>
        <taxon>Vertebrata</taxon>
        <taxon>Euteleostomi</taxon>
        <taxon>Actinopterygii</taxon>
        <taxon>Neopterygii</taxon>
        <taxon>Teleostei</taxon>
        <taxon>Neoteleostei</taxon>
        <taxon>Acanthomorphata</taxon>
        <taxon>Ovalentaria</taxon>
        <taxon>Atherinomorphae</taxon>
        <taxon>Cyprinodontiformes</taxon>
        <taxon>Goodeidae</taxon>
        <taxon>Xenoophorus</taxon>
    </lineage>
</organism>